<proteinExistence type="inferred from homology"/>
<feature type="compositionally biased region" description="Low complexity" evidence="4">
    <location>
        <begin position="101"/>
        <end position="112"/>
    </location>
</feature>
<name>A0A8T4IHH4_9ACTN</name>
<dbReference type="GO" id="GO:0004315">
    <property type="term" value="F:3-oxoacyl-[acyl-carrier-protein] synthase activity"/>
    <property type="evidence" value="ECO:0007669"/>
    <property type="project" value="TreeGrafter"/>
</dbReference>
<comment type="caution">
    <text evidence="6">The sequence shown here is derived from an EMBL/GenBank/DDBJ whole genome shotgun (WGS) entry which is preliminary data.</text>
</comment>
<organism evidence="6 7">
    <name type="scientific">Streptomyces daliensis</name>
    <dbReference type="NCBI Taxonomy" id="299421"/>
    <lineage>
        <taxon>Bacteria</taxon>
        <taxon>Bacillati</taxon>
        <taxon>Actinomycetota</taxon>
        <taxon>Actinomycetes</taxon>
        <taxon>Kitasatosporales</taxon>
        <taxon>Streptomycetaceae</taxon>
        <taxon>Streptomyces</taxon>
    </lineage>
</organism>
<dbReference type="CDD" id="cd00834">
    <property type="entry name" value="KAS_I_II"/>
    <property type="match status" value="1"/>
</dbReference>
<evidence type="ECO:0000259" key="5">
    <source>
        <dbReference type="PROSITE" id="PS52004"/>
    </source>
</evidence>
<reference evidence="6" key="1">
    <citation type="submission" date="2021-04" db="EMBL/GenBank/DDBJ databases">
        <title>Sequencing of actinobacteria type strains.</title>
        <authorList>
            <person name="Nguyen G.-S."/>
            <person name="Wentzel A."/>
        </authorList>
    </citation>
    <scope>NUCLEOTIDE SEQUENCE</scope>
    <source>
        <strain evidence="6">DSM 42095</strain>
    </source>
</reference>
<evidence type="ECO:0000256" key="4">
    <source>
        <dbReference type="SAM" id="MobiDB-lite"/>
    </source>
</evidence>
<dbReference type="Proteomes" id="UP000675554">
    <property type="component" value="Unassembled WGS sequence"/>
</dbReference>
<dbReference type="Gene3D" id="3.40.47.10">
    <property type="match status" value="2"/>
</dbReference>
<sequence length="433" mass="44687">MRRRSVVVTGMGVVCPLGATADELWHGLLTGRSGIVPLTRFDPGRFRSRYAGQIDDAAVTFGPGPLQFEIKRMSAFVRYALFAAGRALEDGGLVASPENTAGAAGASSSVPSAPSPPPQGCPPGGAVFLGVAMGGLPSIEAGVLRQEQRGVRRTSPFLIPSLLPNMAASAIALRHGIEDEQTTIAGACASGCQALGQAMRAIRSGDRTWALAGGAEAVTTPITYSGFEAMKVLSRRDDPADTPRPFDRERDGMVVGEAAAVFVLEDRDHAEARGAVVHGELTGFATNSGSDGIAGISAHHAARCMSGALADAAVAPDAIDCVFAQASGMVQGDAAEIEAVRTVASDARRKPPVTSIKGHVGHAFAANGPLNLAGALMAIRHRTVPPTLKLDHTDPSFTGVDIVREARVTEVRRCLVNACGFGGINASLVVSRG</sequence>
<evidence type="ECO:0000256" key="3">
    <source>
        <dbReference type="RuleBase" id="RU003694"/>
    </source>
</evidence>
<dbReference type="EMBL" id="JAGSMN010000002">
    <property type="protein sequence ID" value="MBR7671481.1"/>
    <property type="molecule type" value="Genomic_DNA"/>
</dbReference>
<comment type="similarity">
    <text evidence="1 3">Belongs to the thiolase-like superfamily. Beta-ketoacyl-ACP synthases family.</text>
</comment>
<protein>
    <submittedName>
        <fullName evidence="6">Beta-ketoacyl-[acyl-carrier-protein] synthase family protein</fullName>
    </submittedName>
</protein>
<dbReference type="SMART" id="SM00825">
    <property type="entry name" value="PKS_KS"/>
    <property type="match status" value="1"/>
</dbReference>
<dbReference type="Pfam" id="PF02801">
    <property type="entry name" value="Ketoacyl-synt_C"/>
    <property type="match status" value="1"/>
</dbReference>
<keyword evidence="2 3" id="KW-0808">Transferase</keyword>
<feature type="region of interest" description="Disordered" evidence="4">
    <location>
        <begin position="99"/>
        <end position="124"/>
    </location>
</feature>
<evidence type="ECO:0000313" key="6">
    <source>
        <dbReference type="EMBL" id="MBR7671481.1"/>
    </source>
</evidence>
<dbReference type="InterPro" id="IPR014030">
    <property type="entry name" value="Ketoacyl_synth_N"/>
</dbReference>
<dbReference type="AlphaFoldDB" id="A0A8T4IHH4"/>
<dbReference type="SUPFAM" id="SSF53901">
    <property type="entry name" value="Thiolase-like"/>
    <property type="match status" value="2"/>
</dbReference>
<dbReference type="PANTHER" id="PTHR11712:SF336">
    <property type="entry name" value="3-OXOACYL-[ACYL-CARRIER-PROTEIN] SYNTHASE, MITOCHONDRIAL"/>
    <property type="match status" value="1"/>
</dbReference>
<dbReference type="PROSITE" id="PS52004">
    <property type="entry name" value="KS3_2"/>
    <property type="match status" value="1"/>
</dbReference>
<dbReference type="InterPro" id="IPR016039">
    <property type="entry name" value="Thiolase-like"/>
</dbReference>
<dbReference type="Pfam" id="PF00109">
    <property type="entry name" value="ketoacyl-synt"/>
    <property type="match status" value="1"/>
</dbReference>
<gene>
    <name evidence="6" type="ORF">KDA82_00200</name>
</gene>
<keyword evidence="7" id="KW-1185">Reference proteome</keyword>
<accession>A0A8T4IHH4</accession>
<evidence type="ECO:0000313" key="7">
    <source>
        <dbReference type="Proteomes" id="UP000675554"/>
    </source>
</evidence>
<dbReference type="InterPro" id="IPR020841">
    <property type="entry name" value="PKS_Beta-ketoAc_synthase_dom"/>
</dbReference>
<dbReference type="PANTHER" id="PTHR11712">
    <property type="entry name" value="POLYKETIDE SYNTHASE-RELATED"/>
    <property type="match status" value="1"/>
</dbReference>
<dbReference type="GO" id="GO:0006633">
    <property type="term" value="P:fatty acid biosynthetic process"/>
    <property type="evidence" value="ECO:0007669"/>
    <property type="project" value="TreeGrafter"/>
</dbReference>
<dbReference type="InterPro" id="IPR000794">
    <property type="entry name" value="Beta-ketoacyl_synthase"/>
</dbReference>
<feature type="domain" description="Ketosynthase family 3 (KS3)" evidence="5">
    <location>
        <begin position="3"/>
        <end position="432"/>
    </location>
</feature>
<dbReference type="InterPro" id="IPR014031">
    <property type="entry name" value="Ketoacyl_synth_C"/>
</dbReference>
<evidence type="ECO:0000256" key="2">
    <source>
        <dbReference type="ARBA" id="ARBA00022679"/>
    </source>
</evidence>
<evidence type="ECO:0000256" key="1">
    <source>
        <dbReference type="ARBA" id="ARBA00008467"/>
    </source>
</evidence>